<dbReference type="RefSeq" id="WP_126910668.1">
    <property type="nucleotide sequence ID" value="NZ_ML133767.1"/>
</dbReference>
<gene>
    <name evidence="1" type="ORF">EFR84_21625</name>
</gene>
<dbReference type="PANTHER" id="PTHR34822:SF1">
    <property type="entry name" value="GRPB FAMILY PROTEIN"/>
    <property type="match status" value="1"/>
</dbReference>
<accession>A0A432NR57</accession>
<organism evidence="1 2">
    <name type="scientific">Rhizobium chutanense</name>
    <dbReference type="NCBI Taxonomy" id="2035448"/>
    <lineage>
        <taxon>Bacteria</taxon>
        <taxon>Pseudomonadati</taxon>
        <taxon>Pseudomonadota</taxon>
        <taxon>Alphaproteobacteria</taxon>
        <taxon>Hyphomicrobiales</taxon>
        <taxon>Rhizobiaceae</taxon>
        <taxon>Rhizobium/Agrobacterium group</taxon>
        <taxon>Rhizobium</taxon>
    </lineage>
</organism>
<dbReference type="InterPro" id="IPR007344">
    <property type="entry name" value="GrpB/CoaE"/>
</dbReference>
<dbReference type="EMBL" id="RJTJ01000020">
    <property type="protein sequence ID" value="RUM02129.1"/>
    <property type="molecule type" value="Genomic_DNA"/>
</dbReference>
<evidence type="ECO:0000313" key="2">
    <source>
        <dbReference type="Proteomes" id="UP000278081"/>
    </source>
</evidence>
<name>A0A432NR57_9HYPH</name>
<proteinExistence type="predicted"/>
<evidence type="ECO:0000313" key="1">
    <source>
        <dbReference type="EMBL" id="RUM02129.1"/>
    </source>
</evidence>
<dbReference type="InterPro" id="IPR043519">
    <property type="entry name" value="NT_sf"/>
</dbReference>
<comment type="caution">
    <text evidence="1">The sequence shown here is derived from an EMBL/GenBank/DDBJ whole genome shotgun (WGS) entry which is preliminary data.</text>
</comment>
<dbReference type="SUPFAM" id="SSF81301">
    <property type="entry name" value="Nucleotidyltransferase"/>
    <property type="match status" value="1"/>
</dbReference>
<reference evidence="1 2" key="1">
    <citation type="submission" date="2018-11" db="EMBL/GenBank/DDBJ databases">
        <title>Rhizobium chutanense sp. nov., isolated from root nodules of Phaseolus vulgaris in China.</title>
        <authorList>
            <person name="Huo Y."/>
        </authorList>
    </citation>
    <scope>NUCLEOTIDE SEQUENCE [LARGE SCALE GENOMIC DNA]</scope>
    <source>
        <strain evidence="1 2">C16</strain>
    </source>
</reference>
<dbReference type="Pfam" id="PF04229">
    <property type="entry name" value="GrpB"/>
    <property type="match status" value="1"/>
</dbReference>
<dbReference type="PANTHER" id="PTHR34822">
    <property type="entry name" value="GRPB DOMAIN PROTEIN (AFU_ORTHOLOGUE AFUA_1G01530)"/>
    <property type="match status" value="1"/>
</dbReference>
<protein>
    <submittedName>
        <fullName evidence="1">GrpB family protein</fullName>
    </submittedName>
</protein>
<sequence>MRIEIEQPRQSWVEDFAALKRAVMGAAPAGAYLHHIGSTAIPGLAAKDIIDLQLTVNALADVDADAFERAGFERRPIVIDHCPPGLELAEGELGKAFYRSKGRPANLHIREKSRFNQRYSLLCRDFLRAHPTAASAYALIKQRLAQRFPDDVDFYYDIKDPVFDTIMDGANEWAKLVGWSEPPGD</sequence>
<dbReference type="OrthoDB" id="9799092at2"/>
<dbReference type="AlphaFoldDB" id="A0A432NR57"/>
<dbReference type="Gene3D" id="3.30.460.10">
    <property type="entry name" value="Beta Polymerase, domain 2"/>
    <property type="match status" value="1"/>
</dbReference>
<dbReference type="Proteomes" id="UP000278081">
    <property type="component" value="Unassembled WGS sequence"/>
</dbReference>